<feature type="chain" id="PRO_5047289307" description="Lectin-like protein BA14k" evidence="1">
    <location>
        <begin position="22"/>
        <end position="101"/>
    </location>
</feature>
<dbReference type="RefSeq" id="WP_199051088.1">
    <property type="nucleotide sequence ID" value="NZ_JAELXT010000033.1"/>
</dbReference>
<organism evidence="2 3">
    <name type="scientific">Microvirga splendida</name>
    <dbReference type="NCBI Taxonomy" id="2795727"/>
    <lineage>
        <taxon>Bacteria</taxon>
        <taxon>Pseudomonadati</taxon>
        <taxon>Pseudomonadota</taxon>
        <taxon>Alphaproteobacteria</taxon>
        <taxon>Hyphomicrobiales</taxon>
        <taxon>Methylobacteriaceae</taxon>
        <taxon>Microvirga</taxon>
    </lineage>
</organism>
<dbReference type="Proteomes" id="UP000620670">
    <property type="component" value="Unassembled WGS sequence"/>
</dbReference>
<sequence>MRRFTIILAGILCASAGAASAGPRMEGPIAAPAPLVEIHHKPGHKGGPPWMRKNQSRDAWRAETQTRRTYTERRSDCRTTTRTEYDSYTDEYIRRTVRVCD</sequence>
<evidence type="ECO:0000313" key="3">
    <source>
        <dbReference type="Proteomes" id="UP000620670"/>
    </source>
</evidence>
<comment type="caution">
    <text evidence="2">The sequence shown here is derived from an EMBL/GenBank/DDBJ whole genome shotgun (WGS) entry which is preliminary data.</text>
</comment>
<evidence type="ECO:0000256" key="1">
    <source>
        <dbReference type="SAM" id="SignalP"/>
    </source>
</evidence>
<protein>
    <recommendedName>
        <fullName evidence="4">Lectin-like protein BA14k</fullName>
    </recommendedName>
</protein>
<accession>A0ABS0Y6D6</accession>
<gene>
    <name evidence="2" type="ORF">JAO75_20935</name>
</gene>
<reference evidence="3" key="1">
    <citation type="submission" date="2020-12" db="EMBL/GenBank/DDBJ databases">
        <title>Hymenobacter sp.</title>
        <authorList>
            <person name="Kim M.K."/>
        </authorList>
    </citation>
    <scope>NUCLEOTIDE SEQUENCE [LARGE SCALE GENOMIC DNA]</scope>
    <source>
        <strain evidence="3">BT325</strain>
    </source>
</reference>
<keyword evidence="1" id="KW-0732">Signal</keyword>
<keyword evidence="3" id="KW-1185">Reference proteome</keyword>
<feature type="signal peptide" evidence="1">
    <location>
        <begin position="1"/>
        <end position="21"/>
    </location>
</feature>
<evidence type="ECO:0008006" key="4">
    <source>
        <dbReference type="Google" id="ProtNLM"/>
    </source>
</evidence>
<name>A0ABS0Y6D6_9HYPH</name>
<evidence type="ECO:0000313" key="2">
    <source>
        <dbReference type="EMBL" id="MBJ6127869.1"/>
    </source>
</evidence>
<proteinExistence type="predicted"/>
<dbReference type="EMBL" id="JAELXT010000033">
    <property type="protein sequence ID" value="MBJ6127869.1"/>
    <property type="molecule type" value="Genomic_DNA"/>
</dbReference>